<accession>A0A0A8K373</accession>
<protein>
    <submittedName>
        <fullName evidence="2">Uncharacterized protein</fullName>
    </submittedName>
</protein>
<organism evidence="2 3">
    <name type="scientific">Methyloceanibacter caenitepidi</name>
    <dbReference type="NCBI Taxonomy" id="1384459"/>
    <lineage>
        <taxon>Bacteria</taxon>
        <taxon>Pseudomonadati</taxon>
        <taxon>Pseudomonadota</taxon>
        <taxon>Alphaproteobacteria</taxon>
        <taxon>Hyphomicrobiales</taxon>
        <taxon>Hyphomicrobiaceae</taxon>
        <taxon>Methyloceanibacter</taxon>
    </lineage>
</organism>
<sequence>MTVFHARGVSEWRHHDRRLHDVATADLDSDQGTARFGGGPKPTETRRCPVCQMSLT</sequence>
<name>A0A0A8K373_9HYPH</name>
<keyword evidence="3" id="KW-1185">Reference proteome</keyword>
<dbReference type="AlphaFoldDB" id="A0A0A8K373"/>
<evidence type="ECO:0000256" key="1">
    <source>
        <dbReference type="SAM" id="MobiDB-lite"/>
    </source>
</evidence>
<proteinExistence type="predicted"/>
<dbReference type="HOGENOM" id="CLU_3009070_0_0_5"/>
<evidence type="ECO:0000313" key="3">
    <source>
        <dbReference type="Proteomes" id="UP000031643"/>
    </source>
</evidence>
<evidence type="ECO:0000313" key="2">
    <source>
        <dbReference type="EMBL" id="BAQ16987.1"/>
    </source>
</evidence>
<dbReference type="EMBL" id="AP014648">
    <property type="protein sequence ID" value="BAQ16987.1"/>
    <property type="molecule type" value="Genomic_DNA"/>
</dbReference>
<dbReference type="Proteomes" id="UP000031643">
    <property type="component" value="Chromosome"/>
</dbReference>
<gene>
    <name evidence="2" type="ORF">GL4_1531</name>
</gene>
<reference evidence="2 3" key="1">
    <citation type="submission" date="2014-09" db="EMBL/GenBank/DDBJ databases">
        <title>Genome sequencing of Methyloceanibacter caenitepidi Gela4.</title>
        <authorList>
            <person name="Takeuchi M."/>
            <person name="Susumu S."/>
            <person name="Kamagata Y."/>
            <person name="Oshima K."/>
            <person name="Hattori M."/>
            <person name="Iwasaki W."/>
        </authorList>
    </citation>
    <scope>NUCLEOTIDE SEQUENCE [LARGE SCALE GENOMIC DNA]</scope>
    <source>
        <strain evidence="2 3">Gela4</strain>
    </source>
</reference>
<feature type="region of interest" description="Disordered" evidence="1">
    <location>
        <begin position="29"/>
        <end position="48"/>
    </location>
</feature>
<dbReference type="KEGG" id="mcg:GL4_1531"/>